<dbReference type="Pfam" id="PF13560">
    <property type="entry name" value="HTH_31"/>
    <property type="match status" value="1"/>
</dbReference>
<dbReference type="Gene3D" id="3.30.450.180">
    <property type="match status" value="1"/>
</dbReference>
<organism evidence="2 3">
    <name type="scientific">Luteimicrobium xylanilyticum</name>
    <dbReference type="NCBI Taxonomy" id="1133546"/>
    <lineage>
        <taxon>Bacteria</taxon>
        <taxon>Bacillati</taxon>
        <taxon>Actinomycetota</taxon>
        <taxon>Actinomycetes</taxon>
        <taxon>Micrococcales</taxon>
        <taxon>Luteimicrobium</taxon>
    </lineage>
</organism>
<feature type="domain" description="HTH cro/C1-type" evidence="1">
    <location>
        <begin position="33"/>
        <end position="86"/>
    </location>
</feature>
<dbReference type="PANTHER" id="PTHR35010:SF2">
    <property type="entry name" value="BLL4672 PROTEIN"/>
    <property type="match status" value="1"/>
</dbReference>
<evidence type="ECO:0000259" key="1">
    <source>
        <dbReference type="PROSITE" id="PS50943"/>
    </source>
</evidence>
<dbReference type="PROSITE" id="PS50943">
    <property type="entry name" value="HTH_CROC1"/>
    <property type="match status" value="1"/>
</dbReference>
<dbReference type="PANTHER" id="PTHR35010">
    <property type="entry name" value="BLL4672 PROTEIN-RELATED"/>
    <property type="match status" value="1"/>
</dbReference>
<reference evidence="2 3" key="1">
    <citation type="submission" date="2019-10" db="EMBL/GenBank/DDBJ databases">
        <title>Genome sequence of Luteimicrobium xylanilyticum HY-24.</title>
        <authorList>
            <person name="Kim D.Y."/>
            <person name="Park H.-Y."/>
        </authorList>
    </citation>
    <scope>NUCLEOTIDE SEQUENCE [LARGE SCALE GENOMIC DNA]</scope>
    <source>
        <strain evidence="2 3">HY-24</strain>
    </source>
</reference>
<dbReference type="GO" id="GO:0003677">
    <property type="term" value="F:DNA binding"/>
    <property type="evidence" value="ECO:0007669"/>
    <property type="project" value="InterPro"/>
</dbReference>
<dbReference type="RefSeq" id="WP_153022573.1">
    <property type="nucleotide sequence ID" value="NZ_BAABIH010000010.1"/>
</dbReference>
<evidence type="ECO:0000313" key="2">
    <source>
        <dbReference type="EMBL" id="QFU99887.1"/>
    </source>
</evidence>
<gene>
    <name evidence="2" type="ORF">KDY119_03423</name>
</gene>
<dbReference type="OrthoDB" id="3518652at2"/>
<sequence>MEDGGVQAWDFGTAVRRWRDRAAPEAVGVPAGRRRRAAGLRREELAGLAGISVDYLTRLEQGRAVSPSGQVVEALARALRLSDGERDVLFELAGLVAPGSGLVPGRVTPSIQRLLDRFDHTPVIVQDAAFNFVTANAPYDALMGDTSAWRGNERNGVWRNLVGPGTRAVHAPEERAVFEESLVARLRLTASRYPADPALRRLIGELEAASPRFRELWDTADLDADPDRSRHKVVDHPAVGLITLDCDNLSVARDDLLITVYTAEPGTYDAERLALAIVLGTQRVAG</sequence>
<dbReference type="Pfam" id="PF17765">
    <property type="entry name" value="MLTR_LBD"/>
    <property type="match status" value="1"/>
</dbReference>
<dbReference type="Proteomes" id="UP000326702">
    <property type="component" value="Chromosome"/>
</dbReference>
<accession>A0A5P9QES0</accession>
<dbReference type="Gene3D" id="1.10.260.40">
    <property type="entry name" value="lambda repressor-like DNA-binding domains"/>
    <property type="match status" value="1"/>
</dbReference>
<dbReference type="SUPFAM" id="SSF47413">
    <property type="entry name" value="lambda repressor-like DNA-binding domains"/>
    <property type="match status" value="1"/>
</dbReference>
<dbReference type="CDD" id="cd00093">
    <property type="entry name" value="HTH_XRE"/>
    <property type="match status" value="1"/>
</dbReference>
<dbReference type="EMBL" id="CP045529">
    <property type="protein sequence ID" value="QFU99887.1"/>
    <property type="molecule type" value="Genomic_DNA"/>
</dbReference>
<proteinExistence type="predicted"/>
<dbReference type="InterPro" id="IPR041413">
    <property type="entry name" value="MLTR_LBD"/>
</dbReference>
<dbReference type="AlphaFoldDB" id="A0A5P9QES0"/>
<dbReference type="InterPro" id="IPR010982">
    <property type="entry name" value="Lambda_DNA-bd_dom_sf"/>
</dbReference>
<dbReference type="InterPro" id="IPR001387">
    <property type="entry name" value="Cro/C1-type_HTH"/>
</dbReference>
<name>A0A5P9QES0_9MICO</name>
<keyword evidence="3" id="KW-1185">Reference proteome</keyword>
<dbReference type="KEGG" id="lxl:KDY119_03423"/>
<evidence type="ECO:0000313" key="3">
    <source>
        <dbReference type="Proteomes" id="UP000326702"/>
    </source>
</evidence>
<dbReference type="SMART" id="SM00530">
    <property type="entry name" value="HTH_XRE"/>
    <property type="match status" value="1"/>
</dbReference>
<protein>
    <recommendedName>
        <fullName evidence="1">HTH cro/C1-type domain-containing protein</fullName>
    </recommendedName>
</protein>